<keyword evidence="3" id="KW-1185">Reference proteome</keyword>
<dbReference type="AlphaFoldDB" id="A0A0S4IMH7"/>
<accession>A0A0S4IMH7</accession>
<reference evidence="3" key="1">
    <citation type="submission" date="2015-09" db="EMBL/GenBank/DDBJ databases">
        <authorList>
            <consortium name="Pathogen Informatics"/>
        </authorList>
    </citation>
    <scope>NUCLEOTIDE SEQUENCE [LARGE SCALE GENOMIC DNA]</scope>
    <source>
        <strain evidence="3">Lake Konstanz</strain>
    </source>
</reference>
<organism evidence="2 3">
    <name type="scientific">Bodo saltans</name>
    <name type="common">Flagellated protozoan</name>
    <dbReference type="NCBI Taxonomy" id="75058"/>
    <lineage>
        <taxon>Eukaryota</taxon>
        <taxon>Discoba</taxon>
        <taxon>Euglenozoa</taxon>
        <taxon>Kinetoplastea</taxon>
        <taxon>Metakinetoplastina</taxon>
        <taxon>Eubodonida</taxon>
        <taxon>Bodonidae</taxon>
        <taxon>Bodo</taxon>
    </lineage>
</organism>
<name>A0A0S4IMH7_BODSA</name>
<keyword evidence="1" id="KW-0472">Membrane</keyword>
<gene>
    <name evidence="2" type="ORF">BSAL_54300</name>
</gene>
<protein>
    <submittedName>
        <fullName evidence="2">Transmembrane protein, putative</fullName>
    </submittedName>
</protein>
<evidence type="ECO:0000313" key="2">
    <source>
        <dbReference type="EMBL" id="CUE72596.1"/>
    </source>
</evidence>
<dbReference type="OrthoDB" id="270705at2759"/>
<dbReference type="EMBL" id="CYKH01000131">
    <property type="protein sequence ID" value="CUE72596.1"/>
    <property type="molecule type" value="Genomic_DNA"/>
</dbReference>
<keyword evidence="1" id="KW-1133">Transmembrane helix</keyword>
<feature type="non-terminal residue" evidence="2">
    <location>
        <position position="230"/>
    </location>
</feature>
<feature type="transmembrane region" description="Helical" evidence="1">
    <location>
        <begin position="156"/>
        <end position="177"/>
    </location>
</feature>
<dbReference type="VEuPathDB" id="TriTrypDB:BSAL_54300"/>
<feature type="transmembrane region" description="Helical" evidence="1">
    <location>
        <begin position="131"/>
        <end position="150"/>
    </location>
</feature>
<evidence type="ECO:0000313" key="3">
    <source>
        <dbReference type="Proteomes" id="UP000051952"/>
    </source>
</evidence>
<proteinExistence type="predicted"/>
<sequence>MVVLFTEAMPHQLPVVLDELGFEAYVPAYPLGVGDPAFAVTTSTEGPVAAWSLSSYDARRSCPAWTHLFSDRFLSTVEGAFRIAIMGLMPATILLYSKYDDGNGPWKSQSLMVIGLTIVFPLRYETMGMYLLYIGVFLRSSALWLPALMACSAIQLYNHIAASFVVFAAVHLLATVFMEGVCRKITMVYFTIMYMDLLRTRPLPDDKIRYVHLWAELALGTCFGMLSTVL</sequence>
<evidence type="ECO:0000256" key="1">
    <source>
        <dbReference type="SAM" id="Phobius"/>
    </source>
</evidence>
<dbReference type="Proteomes" id="UP000051952">
    <property type="component" value="Unassembled WGS sequence"/>
</dbReference>
<keyword evidence="1 2" id="KW-0812">Transmembrane</keyword>